<keyword evidence="3" id="KW-0804">Transcription</keyword>
<dbReference type="Pfam" id="PF13412">
    <property type="entry name" value="HTH_24"/>
    <property type="match status" value="1"/>
</dbReference>
<evidence type="ECO:0000259" key="4">
    <source>
        <dbReference type="PROSITE" id="PS50956"/>
    </source>
</evidence>
<gene>
    <name evidence="5" type="ORF">ABUE30_12160</name>
</gene>
<dbReference type="PROSITE" id="PS50956">
    <property type="entry name" value="HTH_ASNC_2"/>
    <property type="match status" value="1"/>
</dbReference>
<name>A0ABW9G8E3_9GAMM</name>
<dbReference type="InterPro" id="IPR019888">
    <property type="entry name" value="Tscrpt_reg_AsnC-like"/>
</dbReference>
<dbReference type="InterPro" id="IPR019887">
    <property type="entry name" value="Tscrpt_reg_AsnC/Lrp_C"/>
</dbReference>
<dbReference type="RefSeq" id="WP_408624046.1">
    <property type="nucleotide sequence ID" value="NZ_JBEQCT010000005.1"/>
</dbReference>
<dbReference type="Gene3D" id="3.30.70.920">
    <property type="match status" value="1"/>
</dbReference>
<dbReference type="InterPro" id="IPR011008">
    <property type="entry name" value="Dimeric_a/b-barrel"/>
</dbReference>
<evidence type="ECO:0000256" key="1">
    <source>
        <dbReference type="ARBA" id="ARBA00023015"/>
    </source>
</evidence>
<proteinExistence type="predicted"/>
<evidence type="ECO:0000256" key="3">
    <source>
        <dbReference type="ARBA" id="ARBA00023163"/>
    </source>
</evidence>
<reference evidence="5 6" key="1">
    <citation type="journal article" date="2013" name="Int. J. Syst. Evol. Microbiol.">
        <title>Celerinatantimonas yamalensis sp. nov., a cold-adapted diazotrophic bacterium from a cold permafrost brine.</title>
        <authorList>
            <person name="Shcherbakova V."/>
            <person name="Chuvilskaya N."/>
            <person name="Rivkina E."/>
            <person name="Demidov N."/>
            <person name="Uchaeva V."/>
            <person name="Suetin S."/>
            <person name="Suzina N."/>
            <person name="Gilichinsky D."/>
        </authorList>
    </citation>
    <scope>NUCLEOTIDE SEQUENCE [LARGE SCALE GENOMIC DNA]</scope>
    <source>
        <strain evidence="5 6">C7</strain>
    </source>
</reference>
<dbReference type="PANTHER" id="PTHR30154">
    <property type="entry name" value="LEUCINE-RESPONSIVE REGULATORY PROTEIN"/>
    <property type="match status" value="1"/>
</dbReference>
<keyword evidence="1" id="KW-0805">Transcription regulation</keyword>
<evidence type="ECO:0000256" key="2">
    <source>
        <dbReference type="ARBA" id="ARBA00023125"/>
    </source>
</evidence>
<keyword evidence="2" id="KW-0238">DNA-binding</keyword>
<feature type="domain" description="HTH asnC-type" evidence="4">
    <location>
        <begin position="4"/>
        <end position="70"/>
    </location>
</feature>
<evidence type="ECO:0000313" key="5">
    <source>
        <dbReference type="EMBL" id="MFM2485797.1"/>
    </source>
</evidence>
<dbReference type="SMART" id="SM00344">
    <property type="entry name" value="HTH_ASNC"/>
    <property type="match status" value="1"/>
</dbReference>
<keyword evidence="6" id="KW-1185">Reference proteome</keyword>
<protein>
    <submittedName>
        <fullName evidence="5">Lrp/AsnC family transcriptional regulator</fullName>
    </submittedName>
</protein>
<dbReference type="PRINTS" id="PR00033">
    <property type="entry name" value="HTHASNC"/>
</dbReference>
<dbReference type="Gene3D" id="1.10.10.10">
    <property type="entry name" value="Winged helix-like DNA-binding domain superfamily/Winged helix DNA-binding domain"/>
    <property type="match status" value="1"/>
</dbReference>
<dbReference type="EMBL" id="JBEQCT010000005">
    <property type="protein sequence ID" value="MFM2485797.1"/>
    <property type="molecule type" value="Genomic_DNA"/>
</dbReference>
<dbReference type="InterPro" id="IPR036388">
    <property type="entry name" value="WH-like_DNA-bd_sf"/>
</dbReference>
<organism evidence="5 6">
    <name type="scientific">Celerinatantimonas yamalensis</name>
    <dbReference type="NCBI Taxonomy" id="559956"/>
    <lineage>
        <taxon>Bacteria</taxon>
        <taxon>Pseudomonadati</taxon>
        <taxon>Pseudomonadota</taxon>
        <taxon>Gammaproteobacteria</taxon>
        <taxon>Celerinatantimonadaceae</taxon>
        <taxon>Celerinatantimonas</taxon>
    </lineage>
</organism>
<dbReference type="SUPFAM" id="SSF54909">
    <property type="entry name" value="Dimeric alpha+beta barrel"/>
    <property type="match status" value="1"/>
</dbReference>
<comment type="caution">
    <text evidence="5">The sequence shown here is derived from an EMBL/GenBank/DDBJ whole genome shotgun (WGS) entry which is preliminary data.</text>
</comment>
<evidence type="ECO:0000313" key="6">
    <source>
        <dbReference type="Proteomes" id="UP001629953"/>
    </source>
</evidence>
<sequence>MNAIDNYDCQILSLLQRNGRLTNQELSQLIGLSTSQCSRRRIALEQQGYIEGYQARLALKAQKLQVQGLVEVALNDHSPDAVEYFHQQIHCNNAILDAYKITGEYDYQLKVAASDLNGLNQLLTTLSGYQGVSQIKTAVILDRLKENQIVNEENNLP</sequence>
<dbReference type="SUPFAM" id="SSF46785">
    <property type="entry name" value="Winged helix' DNA-binding domain"/>
    <property type="match status" value="1"/>
</dbReference>
<dbReference type="Proteomes" id="UP001629953">
    <property type="component" value="Unassembled WGS sequence"/>
</dbReference>
<dbReference type="InterPro" id="IPR036390">
    <property type="entry name" value="WH_DNA-bd_sf"/>
</dbReference>
<dbReference type="PANTHER" id="PTHR30154:SF46">
    <property type="entry name" value="TRANSCRIPTIONAL REGULATORY PROTEIN"/>
    <property type="match status" value="1"/>
</dbReference>
<dbReference type="Pfam" id="PF01037">
    <property type="entry name" value="AsnC_trans_reg"/>
    <property type="match status" value="1"/>
</dbReference>
<dbReference type="InterPro" id="IPR000485">
    <property type="entry name" value="AsnC-type_HTH_dom"/>
</dbReference>
<accession>A0ABW9G8E3</accession>